<proteinExistence type="predicted"/>
<keyword evidence="2" id="KW-0732">Signal</keyword>
<evidence type="ECO:0000313" key="4">
    <source>
        <dbReference type="Proteomes" id="UP000318582"/>
    </source>
</evidence>
<feature type="chain" id="PRO_5021199127" description="Tail specific protease domain-containing protein" evidence="2">
    <location>
        <begin position="20"/>
        <end position="752"/>
    </location>
</feature>
<dbReference type="Proteomes" id="UP000318582">
    <property type="component" value="Unassembled WGS sequence"/>
</dbReference>
<evidence type="ECO:0000256" key="2">
    <source>
        <dbReference type="SAM" id="SignalP"/>
    </source>
</evidence>
<evidence type="ECO:0000313" key="3">
    <source>
        <dbReference type="EMBL" id="TPX59071.1"/>
    </source>
</evidence>
<accession>A0A507E5S4</accession>
<dbReference type="PANTHER" id="PTHR37049">
    <property type="entry name" value="PEPTIDASE S41 FAMILY PROTEIN"/>
    <property type="match status" value="1"/>
</dbReference>
<organism evidence="3 4">
    <name type="scientific">Powellomyces hirtus</name>
    <dbReference type="NCBI Taxonomy" id="109895"/>
    <lineage>
        <taxon>Eukaryota</taxon>
        <taxon>Fungi</taxon>
        <taxon>Fungi incertae sedis</taxon>
        <taxon>Chytridiomycota</taxon>
        <taxon>Chytridiomycota incertae sedis</taxon>
        <taxon>Chytridiomycetes</taxon>
        <taxon>Spizellomycetales</taxon>
        <taxon>Powellomycetaceae</taxon>
        <taxon>Powellomyces</taxon>
    </lineage>
</organism>
<dbReference type="InterPro" id="IPR052766">
    <property type="entry name" value="S41A_metabolite_peptidase"/>
</dbReference>
<dbReference type="AlphaFoldDB" id="A0A507E5S4"/>
<evidence type="ECO:0008006" key="5">
    <source>
        <dbReference type="Google" id="ProtNLM"/>
    </source>
</evidence>
<feature type="region of interest" description="Disordered" evidence="1">
    <location>
        <begin position="733"/>
        <end position="752"/>
    </location>
</feature>
<gene>
    <name evidence="3" type="ORF">PhCBS80983_g02747</name>
</gene>
<name>A0A507E5S4_9FUNG</name>
<keyword evidence="4" id="KW-1185">Reference proteome</keyword>
<dbReference type="PANTHER" id="PTHR37049:SF4">
    <property type="entry name" value="RHODANESE DOMAIN-CONTAINING PROTEIN"/>
    <property type="match status" value="1"/>
</dbReference>
<sequence length="752" mass="81683">MHLKSACIAAFAVLSGVQAAPTGSSSVDFCQLAAQQGNVQLNTTGWIDYHNAVGCITSFPLNKAIRDATLDTVEKTIVGQYSFTDMAAVASTIDKAQWDLQDIDLPKAMKAAYKKNYATDKEFHDELTILLRQLGDAHTGYRHAGYHATFAFYQPWGFDVIVDSKTHEQYVKLAAESPVAAGLGPAVAADFYAKVARAIGRDPKELVGWKVLEIDGHHPIKYVEKWADTKVGLAKAANQRFNVATGRITVQKNGDIAKSFGTITVNSNMEAPEQPHRKLKLQSPDGSETVTVDAPWIARHRLGASTPVYTDKQSFYTNICLAPPKEKELKKRSLTAQTAAGFDFYEEQLEQAVTLLPNTTFPTNIANAFGNGYPKILKAGDWGSYSLLTPEIGVTSLPTFSSDDPSGPFGPVAQACLATLADKEATANIGTGGPAGPRFYCFIKEIHEGLSILKKAGAKKVILDWTNNGGGWGDLGFAYIAVMFPGVERDVASFRMTPLFTKLIAKAFELDRNETTPLTMFGPANFLDPKTARAPLPTDVDRFFLDPKAGRYETYGPYTSRYSNLINIVDGGAMFNEELPHNVWAATGIKKPTEPMWDPKNVMLLTNGFCGSTCAHAARVAVDHVGIRSTVKGGTAGSKPFPFSAFPGGNVVDIEQIFSDPTKIDMANDPLTPQPFDANIALFRVNAGVGYSARTDLPAEYAYKPADCRIDITETTIFPANAWLEAAKTFDGCEGQTHPPTPPKCHPKKPHY</sequence>
<evidence type="ECO:0000256" key="1">
    <source>
        <dbReference type="SAM" id="MobiDB-lite"/>
    </source>
</evidence>
<dbReference type="InterPro" id="IPR029045">
    <property type="entry name" value="ClpP/crotonase-like_dom_sf"/>
</dbReference>
<reference evidence="3 4" key="1">
    <citation type="journal article" date="2019" name="Sci. Rep.">
        <title>Comparative genomics of chytrid fungi reveal insights into the obligate biotrophic and pathogenic lifestyle of Synchytrium endobioticum.</title>
        <authorList>
            <person name="van de Vossenberg B.T.L.H."/>
            <person name="Warris S."/>
            <person name="Nguyen H.D.T."/>
            <person name="van Gent-Pelzer M.P.E."/>
            <person name="Joly D.L."/>
            <person name="van de Geest H.C."/>
            <person name="Bonants P.J.M."/>
            <person name="Smith D.S."/>
            <person name="Levesque C.A."/>
            <person name="van der Lee T.A.J."/>
        </authorList>
    </citation>
    <scope>NUCLEOTIDE SEQUENCE [LARGE SCALE GENOMIC DNA]</scope>
    <source>
        <strain evidence="3 4">CBS 809.83</strain>
    </source>
</reference>
<dbReference type="EMBL" id="QEAQ01000029">
    <property type="protein sequence ID" value="TPX59071.1"/>
    <property type="molecule type" value="Genomic_DNA"/>
</dbReference>
<protein>
    <recommendedName>
        <fullName evidence="5">Tail specific protease domain-containing protein</fullName>
    </recommendedName>
</protein>
<dbReference type="SUPFAM" id="SSF52096">
    <property type="entry name" value="ClpP/crotonase"/>
    <property type="match status" value="1"/>
</dbReference>
<comment type="caution">
    <text evidence="3">The sequence shown here is derived from an EMBL/GenBank/DDBJ whole genome shotgun (WGS) entry which is preliminary data.</text>
</comment>
<feature type="signal peptide" evidence="2">
    <location>
        <begin position="1"/>
        <end position="19"/>
    </location>
</feature>